<evidence type="ECO:0000256" key="6">
    <source>
        <dbReference type="PIRSR" id="PIRSR000097-3"/>
    </source>
</evidence>
<dbReference type="Pfam" id="PF00248">
    <property type="entry name" value="Aldo_ket_red"/>
    <property type="match status" value="1"/>
</dbReference>
<comment type="similarity">
    <text evidence="1">Belongs to the aldo/keto reductase family.</text>
</comment>
<dbReference type="PROSITE" id="PS00062">
    <property type="entry name" value="ALDOKETO_REDUCTASE_2"/>
    <property type="match status" value="1"/>
</dbReference>
<dbReference type="AlphaFoldDB" id="A0A0R2C6K8"/>
<name>A0A0R2C6K8_9LACO</name>
<organism evidence="8 9">
    <name type="scientific">Lacticaseibacillus thailandensis DSM 22698 = JCM 13996</name>
    <dbReference type="NCBI Taxonomy" id="1423810"/>
    <lineage>
        <taxon>Bacteria</taxon>
        <taxon>Bacillati</taxon>
        <taxon>Bacillota</taxon>
        <taxon>Bacilli</taxon>
        <taxon>Lactobacillales</taxon>
        <taxon>Lactobacillaceae</taxon>
        <taxon>Lacticaseibacillus</taxon>
    </lineage>
</organism>
<keyword evidence="2" id="KW-0521">NADP</keyword>
<feature type="site" description="Lowers pKa of active site Tyr" evidence="6">
    <location>
        <position position="104"/>
    </location>
</feature>
<protein>
    <submittedName>
        <fullName evidence="8">Oxidoreductase</fullName>
    </submittedName>
</protein>
<evidence type="ECO:0000313" key="8">
    <source>
        <dbReference type="EMBL" id="KRM87272.1"/>
    </source>
</evidence>
<dbReference type="PANTHER" id="PTHR43827">
    <property type="entry name" value="2,5-DIKETO-D-GLUCONIC ACID REDUCTASE"/>
    <property type="match status" value="1"/>
</dbReference>
<reference evidence="8 9" key="1">
    <citation type="journal article" date="2015" name="Genome Announc.">
        <title>Expanding the biotechnology potential of lactobacilli through comparative genomics of 213 strains and associated genera.</title>
        <authorList>
            <person name="Sun Z."/>
            <person name="Harris H.M."/>
            <person name="McCann A."/>
            <person name="Guo C."/>
            <person name="Argimon S."/>
            <person name="Zhang W."/>
            <person name="Yang X."/>
            <person name="Jeffery I.B."/>
            <person name="Cooney J.C."/>
            <person name="Kagawa T.F."/>
            <person name="Liu W."/>
            <person name="Song Y."/>
            <person name="Salvetti E."/>
            <person name="Wrobel A."/>
            <person name="Rasinkangas P."/>
            <person name="Parkhill J."/>
            <person name="Rea M.C."/>
            <person name="O'Sullivan O."/>
            <person name="Ritari J."/>
            <person name="Douillard F.P."/>
            <person name="Paul Ross R."/>
            <person name="Yang R."/>
            <person name="Briner A.E."/>
            <person name="Felis G.E."/>
            <person name="de Vos W.M."/>
            <person name="Barrangou R."/>
            <person name="Klaenhammer T.R."/>
            <person name="Caufield P.W."/>
            <person name="Cui Y."/>
            <person name="Zhang H."/>
            <person name="O'Toole P.W."/>
        </authorList>
    </citation>
    <scope>NUCLEOTIDE SEQUENCE [LARGE SCALE GENOMIC DNA]</scope>
    <source>
        <strain evidence="8 9">DSM 22698</strain>
    </source>
</reference>
<dbReference type="FunFam" id="3.20.20.100:FF:000015">
    <property type="entry name" value="Oxidoreductase, aldo/keto reductase family"/>
    <property type="match status" value="1"/>
</dbReference>
<dbReference type="PROSITE" id="PS00063">
    <property type="entry name" value="ALDOKETO_REDUCTASE_3"/>
    <property type="match status" value="1"/>
</dbReference>
<dbReference type="PRINTS" id="PR00069">
    <property type="entry name" value="ALDKETRDTASE"/>
</dbReference>
<evidence type="ECO:0000256" key="1">
    <source>
        <dbReference type="ARBA" id="ARBA00007905"/>
    </source>
</evidence>
<feature type="active site" description="Proton donor" evidence="4">
    <location>
        <position position="75"/>
    </location>
</feature>
<dbReference type="GO" id="GO:0016616">
    <property type="term" value="F:oxidoreductase activity, acting on the CH-OH group of donors, NAD or NADP as acceptor"/>
    <property type="evidence" value="ECO:0007669"/>
    <property type="project" value="UniProtKB-ARBA"/>
</dbReference>
<keyword evidence="9" id="KW-1185">Reference proteome</keyword>
<evidence type="ECO:0000256" key="3">
    <source>
        <dbReference type="ARBA" id="ARBA00023002"/>
    </source>
</evidence>
<dbReference type="InterPro" id="IPR036812">
    <property type="entry name" value="NAD(P)_OxRdtase_dom_sf"/>
</dbReference>
<dbReference type="Proteomes" id="UP000051789">
    <property type="component" value="Unassembled WGS sequence"/>
</dbReference>
<feature type="binding site" evidence="5">
    <location>
        <position position="137"/>
    </location>
    <ligand>
        <name>substrate</name>
    </ligand>
</feature>
<evidence type="ECO:0000256" key="2">
    <source>
        <dbReference type="ARBA" id="ARBA00022857"/>
    </source>
</evidence>
<dbReference type="SUPFAM" id="SSF51430">
    <property type="entry name" value="NAD(P)-linked oxidoreductase"/>
    <property type="match status" value="1"/>
</dbReference>
<proteinExistence type="inferred from homology"/>
<evidence type="ECO:0000313" key="9">
    <source>
        <dbReference type="Proteomes" id="UP000051789"/>
    </source>
</evidence>
<evidence type="ECO:0000256" key="4">
    <source>
        <dbReference type="PIRSR" id="PIRSR000097-1"/>
    </source>
</evidence>
<dbReference type="STRING" id="1423810.FD19_GL001430"/>
<sequence>MLNPHREQEYRNGDNKWEAMILAQLDLTSTIQLNNGVAMPRFGLGVWQTDNTTAAASVTAAIRHGYRMIDTAKQYGNEAGVGRGLAAAFADGSVRRQDVFVTSKVMNGDHGYERTLAKFEGTMRRLQLDYLDLYLIHWPVDGLYVATWRALEKLYRDGRVRAIGVSNFDVQRLQVLMRSATVQPAVNQVEFNPVMQEHEMRDFAAAHNIVVEGWSPLGGGQALSNPVVGLIAQKHHKSAAQIILRYDVQSGVVTIPKTVHEQRMVENADIFDFALDEQDMQAIAGLDQNRHSLWYDAFGWYGTDTDYGMATQKWPDSAPDYDD</sequence>
<feature type="domain" description="NADP-dependent oxidoreductase" evidence="7">
    <location>
        <begin position="42"/>
        <end position="286"/>
    </location>
</feature>
<dbReference type="PIRSF" id="PIRSF000097">
    <property type="entry name" value="AKR"/>
    <property type="match status" value="1"/>
</dbReference>
<keyword evidence="3" id="KW-0560">Oxidoreductase</keyword>
<gene>
    <name evidence="8" type="ORF">FD19_GL001430</name>
</gene>
<accession>A0A0R2C6K8</accession>
<dbReference type="EMBL" id="AYZK01000003">
    <property type="protein sequence ID" value="KRM87272.1"/>
    <property type="molecule type" value="Genomic_DNA"/>
</dbReference>
<evidence type="ECO:0000259" key="7">
    <source>
        <dbReference type="Pfam" id="PF00248"/>
    </source>
</evidence>
<dbReference type="InterPro" id="IPR020471">
    <property type="entry name" value="AKR"/>
</dbReference>
<dbReference type="InterPro" id="IPR023210">
    <property type="entry name" value="NADP_OxRdtase_dom"/>
</dbReference>
<dbReference type="PATRIC" id="fig|1423810.4.peg.1469"/>
<dbReference type="InterPro" id="IPR018170">
    <property type="entry name" value="Aldo/ket_reductase_CS"/>
</dbReference>
<comment type="caution">
    <text evidence="8">The sequence shown here is derived from an EMBL/GenBank/DDBJ whole genome shotgun (WGS) entry which is preliminary data.</text>
</comment>
<dbReference type="PANTHER" id="PTHR43827:SF3">
    <property type="entry name" value="NADP-DEPENDENT OXIDOREDUCTASE DOMAIN-CONTAINING PROTEIN"/>
    <property type="match status" value="1"/>
</dbReference>
<evidence type="ECO:0000256" key="5">
    <source>
        <dbReference type="PIRSR" id="PIRSR000097-2"/>
    </source>
</evidence>
<dbReference type="Gene3D" id="3.20.20.100">
    <property type="entry name" value="NADP-dependent oxidoreductase domain"/>
    <property type="match status" value="1"/>
</dbReference>